<dbReference type="GO" id="GO:0043565">
    <property type="term" value="F:sequence-specific DNA binding"/>
    <property type="evidence" value="ECO:0007669"/>
    <property type="project" value="TreeGrafter"/>
</dbReference>
<comment type="similarity">
    <text evidence="1">Belongs to the JARID1 histone demethylase family.</text>
</comment>
<evidence type="ECO:0000313" key="4">
    <source>
        <dbReference type="RefSeq" id="XP_022921527.1"/>
    </source>
</evidence>
<sequence length="511" mass="59303">MMAIETSGRIEKVNGNELRYEEFVERYMEKNQPVVLTGLMDDWKACSDWVDENGQPNLRFFSTHFGKSKVQVADCNTRDFTDQMRVEMSVSEFIDQWCKEAVQEERGVTSNNGDIDKSVLYLKDWHFVKEYPNYAAYSTPHFVRDDWLNLYLDSYRMHRDPDSYQEKDEISCSDYRFVYMGAKGSWTPLHADVFRSYSWSANVCGKKQWFLLPPSQSHLVFDRNMKACIYNIFDNNISENLFPGFKKVNMIPDVQRLHLLSLEYISFFHVHVFIIMQATWLECIQEQNEIIFVPSGWYHQVHNLEDTVSINHNWFNSYNLCWVLDLMARDYNEAKEYIEDIRDICDDFEGLCQRNLAANTGMNFYDFFIFLARFTLANLVVLDNLARDTENVAGSLSPMVQQLAHNLASIKNIVLKMKSLECFSGDQGFMLDLGETHKDPKLSKLCYSLVQACGSIHKQQISSLCMKTIATHDSRSLTIIQNFCDGVSSPQDLVKFIDTVSTELAKSEAPE</sequence>
<name>A0A6J1E0R0_CUCMO</name>
<dbReference type="Pfam" id="PF13621">
    <property type="entry name" value="Cupin_8"/>
    <property type="match status" value="1"/>
</dbReference>
<dbReference type="InterPro" id="IPR003347">
    <property type="entry name" value="JmjC_dom"/>
</dbReference>
<gene>
    <name evidence="4" type="primary">LOC111429764</name>
</gene>
<organism evidence="3 4">
    <name type="scientific">Cucurbita moschata</name>
    <name type="common">Winter crookneck squash</name>
    <name type="synonym">Cucurbita pepo var. moschata</name>
    <dbReference type="NCBI Taxonomy" id="3662"/>
    <lineage>
        <taxon>Eukaryota</taxon>
        <taxon>Viridiplantae</taxon>
        <taxon>Streptophyta</taxon>
        <taxon>Embryophyta</taxon>
        <taxon>Tracheophyta</taxon>
        <taxon>Spermatophyta</taxon>
        <taxon>Magnoliopsida</taxon>
        <taxon>eudicotyledons</taxon>
        <taxon>Gunneridae</taxon>
        <taxon>Pentapetalae</taxon>
        <taxon>rosids</taxon>
        <taxon>fabids</taxon>
        <taxon>Cucurbitales</taxon>
        <taxon>Cucurbitaceae</taxon>
        <taxon>Cucurbiteae</taxon>
        <taxon>Cucurbita</taxon>
    </lineage>
</organism>
<dbReference type="GeneID" id="111429764"/>
<protein>
    <submittedName>
        <fullName evidence="4">JmjC domain-containing protein 4 isoform X1</fullName>
    </submittedName>
</protein>
<dbReference type="InterPro" id="IPR050910">
    <property type="entry name" value="JMJD6_ArgDemeth/LysHydrox"/>
</dbReference>
<dbReference type="KEGG" id="cmos:111429764"/>
<feature type="domain" description="JmjC" evidence="2">
    <location>
        <begin position="128"/>
        <end position="331"/>
    </location>
</feature>
<dbReference type="SMART" id="SM00558">
    <property type="entry name" value="JmjC"/>
    <property type="match status" value="1"/>
</dbReference>
<evidence type="ECO:0000259" key="2">
    <source>
        <dbReference type="PROSITE" id="PS51184"/>
    </source>
</evidence>
<dbReference type="Gene3D" id="2.60.120.650">
    <property type="entry name" value="Cupin"/>
    <property type="match status" value="1"/>
</dbReference>
<keyword evidence="3" id="KW-1185">Reference proteome</keyword>
<dbReference type="GO" id="GO:0016706">
    <property type="term" value="F:2-oxoglutarate-dependent dioxygenase activity"/>
    <property type="evidence" value="ECO:0007669"/>
    <property type="project" value="TreeGrafter"/>
</dbReference>
<dbReference type="InterPro" id="IPR041667">
    <property type="entry name" value="Cupin_8"/>
</dbReference>
<dbReference type="GO" id="GO:0045905">
    <property type="term" value="P:positive regulation of translational termination"/>
    <property type="evidence" value="ECO:0007669"/>
    <property type="project" value="TreeGrafter"/>
</dbReference>
<dbReference type="Proteomes" id="UP000504609">
    <property type="component" value="Unplaced"/>
</dbReference>
<reference evidence="4" key="1">
    <citation type="submission" date="2025-08" db="UniProtKB">
        <authorList>
            <consortium name="RefSeq"/>
        </authorList>
    </citation>
    <scope>IDENTIFICATION</scope>
    <source>
        <tissue evidence="4">Young leaves</tissue>
    </source>
</reference>
<dbReference type="SUPFAM" id="SSF51197">
    <property type="entry name" value="Clavaminate synthase-like"/>
    <property type="match status" value="1"/>
</dbReference>
<dbReference type="PROSITE" id="PS51184">
    <property type="entry name" value="JMJC"/>
    <property type="match status" value="1"/>
</dbReference>
<evidence type="ECO:0000313" key="3">
    <source>
        <dbReference type="Proteomes" id="UP000504609"/>
    </source>
</evidence>
<dbReference type="GO" id="GO:0005634">
    <property type="term" value="C:nucleus"/>
    <property type="evidence" value="ECO:0007669"/>
    <property type="project" value="TreeGrafter"/>
</dbReference>
<dbReference type="AlphaFoldDB" id="A0A6J1E0R0"/>
<proteinExistence type="inferred from homology"/>
<dbReference type="PANTHER" id="PTHR12480:SF6">
    <property type="entry name" value="2-OXOGLUTARATE AND IRON-DEPENDENT OXYGENASE JMJD4"/>
    <property type="match status" value="1"/>
</dbReference>
<dbReference type="GO" id="GO:0005737">
    <property type="term" value="C:cytoplasm"/>
    <property type="evidence" value="ECO:0007669"/>
    <property type="project" value="TreeGrafter"/>
</dbReference>
<accession>A0A6J1E0R0</accession>
<dbReference type="PANTHER" id="PTHR12480">
    <property type="entry name" value="ARGININE DEMETHYLASE AND LYSYL-HYDROXYLASE JMJD"/>
    <property type="match status" value="1"/>
</dbReference>
<evidence type="ECO:0000256" key="1">
    <source>
        <dbReference type="ARBA" id="ARBA00006801"/>
    </source>
</evidence>
<dbReference type="RefSeq" id="XP_022921527.1">
    <property type="nucleotide sequence ID" value="XM_023065759.1"/>
</dbReference>